<feature type="domain" description="UvrD-like helicase ATP-binding" evidence="12">
    <location>
        <begin position="1"/>
        <end position="264"/>
    </location>
</feature>
<dbReference type="GO" id="GO:0005524">
    <property type="term" value="F:ATP binding"/>
    <property type="evidence" value="ECO:0007669"/>
    <property type="project" value="UniProtKB-UniRule"/>
</dbReference>
<evidence type="ECO:0000256" key="9">
    <source>
        <dbReference type="ARBA" id="ARBA00034808"/>
    </source>
</evidence>
<dbReference type="Gene3D" id="1.10.486.10">
    <property type="entry name" value="PCRA, domain 4"/>
    <property type="match status" value="1"/>
</dbReference>
<dbReference type="PROSITE" id="PS51217">
    <property type="entry name" value="UVRD_HELICASE_CTER"/>
    <property type="match status" value="1"/>
</dbReference>
<gene>
    <name evidence="14" type="ORF">ACD_3C00083G0001</name>
</gene>
<comment type="caution">
    <text evidence="11">Lacks conserved residue(s) required for the propagation of feature annotation.</text>
</comment>
<dbReference type="GO" id="GO:0000725">
    <property type="term" value="P:recombinational repair"/>
    <property type="evidence" value="ECO:0007669"/>
    <property type="project" value="TreeGrafter"/>
</dbReference>
<dbReference type="GO" id="GO:0033202">
    <property type="term" value="C:DNA helicase complex"/>
    <property type="evidence" value="ECO:0007669"/>
    <property type="project" value="TreeGrafter"/>
</dbReference>
<dbReference type="PANTHER" id="PTHR11070">
    <property type="entry name" value="UVRD / RECB / PCRA DNA HELICASE FAMILY MEMBER"/>
    <property type="match status" value="1"/>
</dbReference>
<evidence type="ECO:0000256" key="2">
    <source>
        <dbReference type="ARBA" id="ARBA00022741"/>
    </source>
</evidence>
<dbReference type="PANTHER" id="PTHR11070:SF2">
    <property type="entry name" value="ATP-DEPENDENT DNA HELICASE SRS2"/>
    <property type="match status" value="1"/>
</dbReference>
<dbReference type="Pfam" id="PF13361">
    <property type="entry name" value="UvrD_C"/>
    <property type="match status" value="1"/>
</dbReference>
<dbReference type="AlphaFoldDB" id="K2G1Y5"/>
<proteinExistence type="inferred from homology"/>
<evidence type="ECO:0000313" key="14">
    <source>
        <dbReference type="EMBL" id="EKE28262.1"/>
    </source>
</evidence>
<evidence type="ECO:0000259" key="13">
    <source>
        <dbReference type="PROSITE" id="PS51217"/>
    </source>
</evidence>
<dbReference type="GO" id="GO:0003677">
    <property type="term" value="F:DNA binding"/>
    <property type="evidence" value="ECO:0007669"/>
    <property type="project" value="UniProtKB-KW"/>
</dbReference>
<evidence type="ECO:0000256" key="8">
    <source>
        <dbReference type="ARBA" id="ARBA00034617"/>
    </source>
</evidence>
<dbReference type="SUPFAM" id="SSF52540">
    <property type="entry name" value="P-loop containing nucleoside triphosphate hydrolases"/>
    <property type="match status" value="1"/>
</dbReference>
<accession>K2G1Y5</accession>
<dbReference type="Pfam" id="PF00580">
    <property type="entry name" value="UvrD-helicase"/>
    <property type="match status" value="1"/>
</dbReference>
<feature type="domain" description="UvrD-like helicase C-terminal" evidence="13">
    <location>
        <begin position="265"/>
        <end position="540"/>
    </location>
</feature>
<evidence type="ECO:0000256" key="1">
    <source>
        <dbReference type="ARBA" id="ARBA00009922"/>
    </source>
</evidence>
<dbReference type="PROSITE" id="PS51198">
    <property type="entry name" value="UVRD_HELICASE_ATP_BIND"/>
    <property type="match status" value="1"/>
</dbReference>
<keyword evidence="5 11" id="KW-0067">ATP-binding</keyword>
<sequence length="712" mass="84655">WAGKTHTLTERVAYMVKDLWISPSSILCVTFTNKSAKEMKERIGRALWKDTERLSLYSGNDFPAIGTFHSIGVYFLRLFIDKIWYDKNFTIIDEDDKIKLVKEILEEKGIDSKEFWARPIAYAISAAKNNWYNAKMFSFNVKSYFEEKVSEVFDVFEKRMKSMNALDFDDILLKTYELLENAEILNYFHKRFQYFLVDEYQDTNEIQYKMMAKLASLTKNICVVGDDWQGIYSWRWANIQNIFNFQKDYKNATIVKLEQNYRSTKTIVNAANTVIKHNIWIMEKTLWTDNIDWSKIILIETQDEKHESQAVADEIEIIREEREEENIAILYRTNWQSRLIEEALLNKWIPYRVFGWVKFYERKEIKDILAYLRLVSNQNDMLAFKRIINVPSRKIWAKSIETVLKYCDNYSISPIEIIANSDEIAELTPQARKWVNSFREIIENIMEHSRDHSLDELLWYIVGRIDYEAYLLDEYGSEEYEGKMDNLKEFRNMAFRYSGIAIEEALRMFLEEIALITDADKAEDPKTSKVSLMTIHSSKWLEFENVFIMWAEEWIFPHSRSLQEAKELEEERRLMYVAMTRAKKHLFISRANERFFFGSYSANPRSRFLREIPPEATDVKTLTKATSFWGFWMNYGWSTVSFTSNSESTVVQKRTIINNDASKFSLWDRIKHVKFGIWTMVSISWNMADIAFSWGYWIKKMNIEIAPLEKLN</sequence>
<dbReference type="CDD" id="cd17932">
    <property type="entry name" value="DEXQc_UvrD"/>
    <property type="match status" value="1"/>
</dbReference>
<keyword evidence="7" id="KW-0413">Isomerase</keyword>
<comment type="caution">
    <text evidence="14">The sequence shown here is derived from an EMBL/GenBank/DDBJ whole genome shotgun (WGS) entry which is preliminary data.</text>
</comment>
<dbReference type="GO" id="GO:0043138">
    <property type="term" value="F:3'-5' DNA helicase activity"/>
    <property type="evidence" value="ECO:0007669"/>
    <property type="project" value="UniProtKB-EC"/>
</dbReference>
<keyword evidence="2 11" id="KW-0547">Nucleotide-binding</keyword>
<dbReference type="EMBL" id="AMFJ01000357">
    <property type="protein sequence ID" value="EKE28262.1"/>
    <property type="molecule type" value="Genomic_DNA"/>
</dbReference>
<dbReference type="InterPro" id="IPR000212">
    <property type="entry name" value="DNA_helicase_UvrD/REP"/>
</dbReference>
<evidence type="ECO:0000256" key="10">
    <source>
        <dbReference type="ARBA" id="ARBA00048988"/>
    </source>
</evidence>
<keyword evidence="3 11" id="KW-0378">Hydrolase</keyword>
<evidence type="ECO:0000256" key="4">
    <source>
        <dbReference type="ARBA" id="ARBA00022806"/>
    </source>
</evidence>
<dbReference type="GO" id="GO:0016787">
    <property type="term" value="F:hydrolase activity"/>
    <property type="evidence" value="ECO:0007669"/>
    <property type="project" value="UniProtKB-UniRule"/>
</dbReference>
<dbReference type="EC" id="5.6.2.4" evidence="9"/>
<dbReference type="InterPro" id="IPR014016">
    <property type="entry name" value="UvrD-like_ATP-bd"/>
</dbReference>
<dbReference type="CDD" id="cd18807">
    <property type="entry name" value="SF1_C_UvrD"/>
    <property type="match status" value="1"/>
</dbReference>
<evidence type="ECO:0000256" key="5">
    <source>
        <dbReference type="ARBA" id="ARBA00022840"/>
    </source>
</evidence>
<evidence type="ECO:0000256" key="6">
    <source>
        <dbReference type="ARBA" id="ARBA00023125"/>
    </source>
</evidence>
<dbReference type="GO" id="GO:0005829">
    <property type="term" value="C:cytosol"/>
    <property type="evidence" value="ECO:0007669"/>
    <property type="project" value="TreeGrafter"/>
</dbReference>
<dbReference type="InterPro" id="IPR027417">
    <property type="entry name" value="P-loop_NTPase"/>
</dbReference>
<keyword evidence="6" id="KW-0238">DNA-binding</keyword>
<dbReference type="InterPro" id="IPR013986">
    <property type="entry name" value="DExx_box_DNA_helicase_dom_sf"/>
</dbReference>
<dbReference type="Gene3D" id="3.40.50.300">
    <property type="entry name" value="P-loop containing nucleotide triphosphate hydrolases"/>
    <property type="match status" value="2"/>
</dbReference>
<reference evidence="14" key="1">
    <citation type="journal article" date="2012" name="Science">
        <title>Fermentation, hydrogen, and sulfur metabolism in multiple uncultivated bacterial phyla.</title>
        <authorList>
            <person name="Wrighton K.C."/>
            <person name="Thomas B.C."/>
            <person name="Sharon I."/>
            <person name="Miller C.S."/>
            <person name="Castelle C.J."/>
            <person name="VerBerkmoes N.C."/>
            <person name="Wilkins M.J."/>
            <person name="Hettich R.L."/>
            <person name="Lipton M.S."/>
            <person name="Williams K.H."/>
            <person name="Long P.E."/>
            <person name="Banfield J.F."/>
        </authorList>
    </citation>
    <scope>NUCLEOTIDE SEQUENCE [LARGE SCALE GENOMIC DNA]</scope>
</reference>
<evidence type="ECO:0000256" key="11">
    <source>
        <dbReference type="PROSITE-ProRule" id="PRU00560"/>
    </source>
</evidence>
<dbReference type="Gene3D" id="1.10.10.160">
    <property type="match status" value="1"/>
</dbReference>
<comment type="catalytic activity">
    <reaction evidence="8">
        <text>Couples ATP hydrolysis with the unwinding of duplex DNA by translocating in the 3'-5' direction.</text>
        <dbReference type="EC" id="5.6.2.4"/>
    </reaction>
</comment>
<evidence type="ECO:0000256" key="7">
    <source>
        <dbReference type="ARBA" id="ARBA00023235"/>
    </source>
</evidence>
<comment type="catalytic activity">
    <reaction evidence="10">
        <text>ATP + H2O = ADP + phosphate + H(+)</text>
        <dbReference type="Rhea" id="RHEA:13065"/>
        <dbReference type="ChEBI" id="CHEBI:15377"/>
        <dbReference type="ChEBI" id="CHEBI:15378"/>
        <dbReference type="ChEBI" id="CHEBI:30616"/>
        <dbReference type="ChEBI" id="CHEBI:43474"/>
        <dbReference type="ChEBI" id="CHEBI:456216"/>
        <dbReference type="EC" id="5.6.2.4"/>
    </reaction>
</comment>
<evidence type="ECO:0000256" key="3">
    <source>
        <dbReference type="ARBA" id="ARBA00022801"/>
    </source>
</evidence>
<organism evidence="14">
    <name type="scientific">uncultured bacterium</name>
    <name type="common">gcode 4</name>
    <dbReference type="NCBI Taxonomy" id="1234023"/>
    <lineage>
        <taxon>Bacteria</taxon>
        <taxon>environmental samples</taxon>
    </lineage>
</organism>
<name>K2G1Y5_9BACT</name>
<protein>
    <recommendedName>
        <fullName evidence="9">DNA 3'-5' helicase</fullName>
        <ecNumber evidence="9">5.6.2.4</ecNumber>
    </recommendedName>
</protein>
<feature type="non-terminal residue" evidence="14">
    <location>
        <position position="1"/>
    </location>
</feature>
<dbReference type="InterPro" id="IPR014017">
    <property type="entry name" value="DNA_helicase_UvrD-like_C"/>
</dbReference>
<comment type="similarity">
    <text evidence="1">Belongs to the helicase family. UvrD subfamily.</text>
</comment>
<evidence type="ECO:0000259" key="12">
    <source>
        <dbReference type="PROSITE" id="PS51198"/>
    </source>
</evidence>
<keyword evidence="4 11" id="KW-0347">Helicase</keyword>